<name>A0A317E5X0_9PROT</name>
<dbReference type="Gene3D" id="3.10.450.50">
    <property type="match status" value="1"/>
</dbReference>
<gene>
    <name evidence="2" type="ORF">DKG75_12320</name>
</gene>
<evidence type="ECO:0000256" key="1">
    <source>
        <dbReference type="SAM" id="MobiDB-lite"/>
    </source>
</evidence>
<evidence type="ECO:0000313" key="2">
    <source>
        <dbReference type="EMBL" id="PWR20773.1"/>
    </source>
</evidence>
<sequence length="211" mass="22923">MHQGQLPGDAAEGNEADAGEGAGQCPEAGRSGHDHPMKRTREGIAGFHDKCDHVRAVVPASTNQNKAREDRMGLDKERLKAIIRDHYDCSINRYDAAAIDAQVAPDFVDHSSPGEAVRGPKGVKSQIAGLHAAFPDLKVEIVDMVAEDDRVAVRSRFFGTHRGPFRGIAPTGSRVEVTGTFFWKLEADSGRIKERWGLFDAAALMRQLGVP</sequence>
<organism evidence="2 3">
    <name type="scientific">Zavarzinia compransoris</name>
    <dbReference type="NCBI Taxonomy" id="1264899"/>
    <lineage>
        <taxon>Bacteria</taxon>
        <taxon>Pseudomonadati</taxon>
        <taxon>Pseudomonadota</taxon>
        <taxon>Alphaproteobacteria</taxon>
        <taxon>Rhodospirillales</taxon>
        <taxon>Zavarziniaceae</taxon>
        <taxon>Zavarzinia</taxon>
    </lineage>
</organism>
<proteinExistence type="predicted"/>
<dbReference type="SUPFAM" id="SSF54427">
    <property type="entry name" value="NTF2-like"/>
    <property type="match status" value="1"/>
</dbReference>
<evidence type="ECO:0008006" key="4">
    <source>
        <dbReference type="Google" id="ProtNLM"/>
    </source>
</evidence>
<dbReference type="OrthoDB" id="8849037at2"/>
<comment type="caution">
    <text evidence="2">The sequence shown here is derived from an EMBL/GenBank/DDBJ whole genome shotgun (WGS) entry which is preliminary data.</text>
</comment>
<protein>
    <recommendedName>
        <fullName evidence="4">Ester cyclase</fullName>
    </recommendedName>
</protein>
<dbReference type="Proteomes" id="UP000246077">
    <property type="component" value="Unassembled WGS sequence"/>
</dbReference>
<keyword evidence="3" id="KW-1185">Reference proteome</keyword>
<dbReference type="InterPro" id="IPR032710">
    <property type="entry name" value="NTF2-like_dom_sf"/>
</dbReference>
<dbReference type="InterPro" id="IPR009959">
    <property type="entry name" value="Cyclase_SnoaL-like"/>
</dbReference>
<dbReference type="AlphaFoldDB" id="A0A317E5X0"/>
<dbReference type="EMBL" id="QGLF01000003">
    <property type="protein sequence ID" value="PWR20773.1"/>
    <property type="molecule type" value="Genomic_DNA"/>
</dbReference>
<dbReference type="PANTHER" id="PTHR38436:SF1">
    <property type="entry name" value="ESTER CYCLASE"/>
    <property type="match status" value="1"/>
</dbReference>
<dbReference type="Pfam" id="PF07366">
    <property type="entry name" value="SnoaL"/>
    <property type="match status" value="1"/>
</dbReference>
<accession>A0A317E5X0</accession>
<dbReference type="GO" id="GO:0030638">
    <property type="term" value="P:polyketide metabolic process"/>
    <property type="evidence" value="ECO:0007669"/>
    <property type="project" value="InterPro"/>
</dbReference>
<dbReference type="PANTHER" id="PTHR38436">
    <property type="entry name" value="POLYKETIDE CYCLASE SNOAL-LIKE DOMAIN"/>
    <property type="match status" value="1"/>
</dbReference>
<feature type="compositionally biased region" description="Basic and acidic residues" evidence="1">
    <location>
        <begin position="30"/>
        <end position="39"/>
    </location>
</feature>
<evidence type="ECO:0000313" key="3">
    <source>
        <dbReference type="Proteomes" id="UP000246077"/>
    </source>
</evidence>
<reference evidence="3" key="1">
    <citation type="submission" date="2018-05" db="EMBL/GenBank/DDBJ databases">
        <title>Zavarzinia sp. HR-AS.</title>
        <authorList>
            <person name="Lee Y."/>
            <person name="Jeon C.O."/>
        </authorList>
    </citation>
    <scope>NUCLEOTIDE SEQUENCE [LARGE SCALE GENOMIC DNA]</scope>
    <source>
        <strain evidence="3">DSM 1231</strain>
    </source>
</reference>
<feature type="region of interest" description="Disordered" evidence="1">
    <location>
        <begin position="1"/>
        <end position="39"/>
    </location>
</feature>